<organism evidence="3 4">
    <name type="scientific">Geofilum rubicundum JCM 15548</name>
    <dbReference type="NCBI Taxonomy" id="1236989"/>
    <lineage>
        <taxon>Bacteria</taxon>
        <taxon>Pseudomonadati</taxon>
        <taxon>Bacteroidota</taxon>
        <taxon>Bacteroidia</taxon>
        <taxon>Marinilabiliales</taxon>
        <taxon>Marinilabiliaceae</taxon>
        <taxon>Geofilum</taxon>
    </lineage>
</organism>
<dbReference type="InterPro" id="IPR011053">
    <property type="entry name" value="Single_hybrid_motif"/>
</dbReference>
<evidence type="ECO:0000256" key="1">
    <source>
        <dbReference type="ARBA" id="ARBA00023267"/>
    </source>
</evidence>
<evidence type="ECO:0000313" key="3">
    <source>
        <dbReference type="EMBL" id="GAO30288.1"/>
    </source>
</evidence>
<dbReference type="InterPro" id="IPR001882">
    <property type="entry name" value="Biotin_BS"/>
</dbReference>
<protein>
    <submittedName>
        <fullName evidence="3">Biotin carboxyl carrier protein of acetyl-CoA carboxylase</fullName>
    </submittedName>
</protein>
<dbReference type="Gene3D" id="2.40.50.100">
    <property type="match status" value="1"/>
</dbReference>
<feature type="domain" description="Lipoyl-binding" evidence="2">
    <location>
        <begin position="80"/>
        <end position="164"/>
    </location>
</feature>
<dbReference type="PROSITE" id="PS00188">
    <property type="entry name" value="BIOTIN"/>
    <property type="match status" value="1"/>
</dbReference>
<dbReference type="PANTHER" id="PTHR45266:SF3">
    <property type="entry name" value="OXALOACETATE DECARBOXYLASE ALPHA CHAIN"/>
    <property type="match status" value="1"/>
</dbReference>
<dbReference type="CDD" id="cd06850">
    <property type="entry name" value="biotinyl_domain"/>
    <property type="match status" value="1"/>
</dbReference>
<dbReference type="AlphaFoldDB" id="A0A0E9LYB2"/>
<dbReference type="STRING" id="1236989.JCM15548_12548"/>
<accession>A0A0E9LYB2</accession>
<dbReference type="EMBL" id="BAZW01000021">
    <property type="protein sequence ID" value="GAO30288.1"/>
    <property type="molecule type" value="Genomic_DNA"/>
</dbReference>
<dbReference type="InterPro" id="IPR000089">
    <property type="entry name" value="Biotin_lipoyl"/>
</dbReference>
<dbReference type="SUPFAM" id="SSF51230">
    <property type="entry name" value="Single hybrid motif"/>
    <property type="match status" value="1"/>
</dbReference>
<evidence type="ECO:0000259" key="2">
    <source>
        <dbReference type="PROSITE" id="PS50968"/>
    </source>
</evidence>
<dbReference type="Proteomes" id="UP000032900">
    <property type="component" value="Unassembled WGS sequence"/>
</dbReference>
<comment type="caution">
    <text evidence="3">The sequence shown here is derived from an EMBL/GenBank/DDBJ whole genome shotgun (WGS) entry which is preliminary data.</text>
</comment>
<keyword evidence="1" id="KW-0092">Biotin</keyword>
<keyword evidence="4" id="KW-1185">Reference proteome</keyword>
<dbReference type="PROSITE" id="PS50968">
    <property type="entry name" value="BIOTINYL_LIPOYL"/>
    <property type="match status" value="1"/>
</dbReference>
<gene>
    <name evidence="3" type="ORF">JCM15548_12548</name>
</gene>
<proteinExistence type="predicted"/>
<reference evidence="3 4" key="1">
    <citation type="journal article" date="2015" name="Microbes Environ.">
        <title>Distribution and evolution of nitrogen fixation genes in the phylum bacteroidetes.</title>
        <authorList>
            <person name="Inoue J."/>
            <person name="Oshima K."/>
            <person name="Suda W."/>
            <person name="Sakamoto M."/>
            <person name="Iino T."/>
            <person name="Noda S."/>
            <person name="Hongoh Y."/>
            <person name="Hattori M."/>
            <person name="Ohkuma M."/>
        </authorList>
    </citation>
    <scope>NUCLEOTIDE SEQUENCE [LARGE SCALE GENOMIC DNA]</scope>
    <source>
        <strain evidence="3">JCM 15548</strain>
    </source>
</reference>
<dbReference type="Pfam" id="PF00364">
    <property type="entry name" value="Biotin_lipoyl"/>
    <property type="match status" value="1"/>
</dbReference>
<sequence length="165" mass="18020">MHVKSGNKEKSIKVLKKEGDIFTVSVGEKTYELDVVKVEEGVYSILNNGNSINMEMIASDQPGNYKVNTLYNSFNIDVLPAVAFSPNGKVKKEAHQLIKSPMPGKIVRVKVKVGDTVEAGTPLIVLSAMKMENEIKSEGKGTVTKVAVKEDDLVKDGQLMIDIKV</sequence>
<name>A0A0E9LYB2_9BACT</name>
<dbReference type="FunFam" id="2.40.50.100:FF:000003">
    <property type="entry name" value="Acetyl-CoA carboxylase biotin carboxyl carrier protein"/>
    <property type="match status" value="1"/>
</dbReference>
<dbReference type="InterPro" id="IPR050709">
    <property type="entry name" value="Biotin_Carboxyl_Carrier/Decarb"/>
</dbReference>
<evidence type="ECO:0000313" key="4">
    <source>
        <dbReference type="Proteomes" id="UP000032900"/>
    </source>
</evidence>
<dbReference type="PANTHER" id="PTHR45266">
    <property type="entry name" value="OXALOACETATE DECARBOXYLASE ALPHA CHAIN"/>
    <property type="match status" value="1"/>
</dbReference>